<evidence type="ECO:0000256" key="1">
    <source>
        <dbReference type="SAM" id="Phobius"/>
    </source>
</evidence>
<feature type="signal peptide" evidence="2">
    <location>
        <begin position="1"/>
        <end position="26"/>
    </location>
</feature>
<dbReference type="EMBL" id="JACJID010000006">
    <property type="protein sequence ID" value="MBA8930148.1"/>
    <property type="molecule type" value="Genomic_DNA"/>
</dbReference>
<keyword evidence="1" id="KW-1133">Transmembrane helix</keyword>
<evidence type="ECO:0000313" key="4">
    <source>
        <dbReference type="Proteomes" id="UP000517916"/>
    </source>
</evidence>
<proteinExistence type="predicted"/>
<evidence type="ECO:0000313" key="3">
    <source>
        <dbReference type="EMBL" id="MBA8930148.1"/>
    </source>
</evidence>
<feature type="transmembrane region" description="Helical" evidence="1">
    <location>
        <begin position="259"/>
        <end position="275"/>
    </location>
</feature>
<feature type="chain" id="PRO_5047012407" description="DUF3592 domain-containing protein" evidence="2">
    <location>
        <begin position="27"/>
        <end position="306"/>
    </location>
</feature>
<protein>
    <recommendedName>
        <fullName evidence="5">DUF3592 domain-containing protein</fullName>
    </recommendedName>
</protein>
<sequence>MHFATRALRHGLAATAVVTVTCGAVALVTASTLTSAQAQLAPLTARATARVEAASPDSVRVSWPLPDGRTATATVPLDAAPPRVGSHLRVGYDPAAPEHAVVPGAVPLVEADRAGAELTVTLLALAAVLAVSAVRVASRARLHRKPAQEVLLRRVRVQSGLVARSWLEIESLPQRWIPVYFDPVLVTLPTPSIVRLSGDPRQDRLVAAEVDGVRLYPSGLVTRTEPRGRRVDNPSEVDDSVRARIATARGVLAQLRADAVLVVPAPLIGLLWAYLDDGGVAGWLGATAVMASVALWLAALRGSDPS</sequence>
<accession>A0ABR6BT94</accession>
<dbReference type="RefSeq" id="WP_182839717.1">
    <property type="nucleotide sequence ID" value="NZ_BAAABQ010000019.1"/>
</dbReference>
<reference evidence="3 4" key="1">
    <citation type="submission" date="2020-08" db="EMBL/GenBank/DDBJ databases">
        <title>Genomic Encyclopedia of Archaeal and Bacterial Type Strains, Phase II (KMG-II): from individual species to whole genera.</title>
        <authorList>
            <person name="Goeker M."/>
        </authorList>
    </citation>
    <scope>NUCLEOTIDE SEQUENCE [LARGE SCALE GENOMIC DNA]</scope>
    <source>
        <strain evidence="3 4">DSM 43850</strain>
    </source>
</reference>
<comment type="caution">
    <text evidence="3">The sequence shown here is derived from an EMBL/GenBank/DDBJ whole genome shotgun (WGS) entry which is preliminary data.</text>
</comment>
<keyword evidence="4" id="KW-1185">Reference proteome</keyword>
<organism evidence="3 4">
    <name type="scientific">Kutzneria viridogrisea</name>
    <dbReference type="NCBI Taxonomy" id="47990"/>
    <lineage>
        <taxon>Bacteria</taxon>
        <taxon>Bacillati</taxon>
        <taxon>Actinomycetota</taxon>
        <taxon>Actinomycetes</taxon>
        <taxon>Pseudonocardiales</taxon>
        <taxon>Pseudonocardiaceae</taxon>
        <taxon>Kutzneria</taxon>
    </lineage>
</organism>
<gene>
    <name evidence="3" type="ORF">BC739_007381</name>
</gene>
<dbReference type="Proteomes" id="UP000517916">
    <property type="component" value="Unassembled WGS sequence"/>
</dbReference>
<evidence type="ECO:0000256" key="2">
    <source>
        <dbReference type="SAM" id="SignalP"/>
    </source>
</evidence>
<keyword evidence="1" id="KW-0812">Transmembrane</keyword>
<keyword evidence="1" id="KW-0472">Membrane</keyword>
<feature type="transmembrane region" description="Helical" evidence="1">
    <location>
        <begin position="118"/>
        <end position="137"/>
    </location>
</feature>
<keyword evidence="2" id="KW-0732">Signal</keyword>
<feature type="transmembrane region" description="Helical" evidence="1">
    <location>
        <begin position="281"/>
        <end position="300"/>
    </location>
</feature>
<name>A0ABR6BT94_9PSEU</name>
<evidence type="ECO:0008006" key="5">
    <source>
        <dbReference type="Google" id="ProtNLM"/>
    </source>
</evidence>